<name>A0A2T5GHC9_9SPHN</name>
<protein>
    <recommendedName>
        <fullName evidence="3">Lipoprotein</fullName>
    </recommendedName>
</protein>
<sequence>MRKILSLCSLLVVCGCQQNVVVPTAKELIAGPQLLSQWQAKCDAGEYSHLPADQKAKMCATTGDATISVAQTKAGNEEADFFKQNTIRKK</sequence>
<keyword evidence="2" id="KW-1185">Reference proteome</keyword>
<evidence type="ECO:0000313" key="1">
    <source>
        <dbReference type="EMBL" id="PTQ58723.1"/>
    </source>
</evidence>
<organism evidence="1 2">
    <name type="scientific">Sphingomonas aurantiaca</name>
    <dbReference type="NCBI Taxonomy" id="185949"/>
    <lineage>
        <taxon>Bacteria</taxon>
        <taxon>Pseudomonadati</taxon>
        <taxon>Pseudomonadota</taxon>
        <taxon>Alphaproteobacteria</taxon>
        <taxon>Sphingomonadales</taxon>
        <taxon>Sphingomonadaceae</taxon>
        <taxon>Sphingomonas</taxon>
    </lineage>
</organism>
<dbReference type="RefSeq" id="WP_107959497.1">
    <property type="nucleotide sequence ID" value="NZ_QAOG01000007.1"/>
</dbReference>
<dbReference type="AlphaFoldDB" id="A0A2T5GHC9"/>
<evidence type="ECO:0008006" key="3">
    <source>
        <dbReference type="Google" id="ProtNLM"/>
    </source>
</evidence>
<reference evidence="1 2" key="1">
    <citation type="submission" date="2018-04" db="EMBL/GenBank/DDBJ databases">
        <title>Genomic Encyclopedia of Type Strains, Phase III (KMG-III): the genomes of soil and plant-associated and newly described type strains.</title>
        <authorList>
            <person name="Whitman W."/>
        </authorList>
    </citation>
    <scope>NUCLEOTIDE SEQUENCE [LARGE SCALE GENOMIC DNA]</scope>
    <source>
        <strain evidence="1 2">MA101b</strain>
    </source>
</reference>
<dbReference type="EMBL" id="QAOG01000007">
    <property type="protein sequence ID" value="PTQ58723.1"/>
    <property type="molecule type" value="Genomic_DNA"/>
</dbReference>
<dbReference type="Proteomes" id="UP000244189">
    <property type="component" value="Unassembled WGS sequence"/>
</dbReference>
<dbReference type="PROSITE" id="PS51257">
    <property type="entry name" value="PROKAR_LIPOPROTEIN"/>
    <property type="match status" value="1"/>
</dbReference>
<comment type="caution">
    <text evidence="1">The sequence shown here is derived from an EMBL/GenBank/DDBJ whole genome shotgun (WGS) entry which is preliminary data.</text>
</comment>
<accession>A0A2T5GHC9</accession>
<gene>
    <name evidence="1" type="ORF">C8J26_3593</name>
</gene>
<proteinExistence type="predicted"/>
<evidence type="ECO:0000313" key="2">
    <source>
        <dbReference type="Proteomes" id="UP000244189"/>
    </source>
</evidence>